<evidence type="ECO:0000313" key="2">
    <source>
        <dbReference type="EMBL" id="TFK39279.1"/>
    </source>
</evidence>
<proteinExistence type="predicted"/>
<evidence type="ECO:0000256" key="1">
    <source>
        <dbReference type="SAM" id="SignalP"/>
    </source>
</evidence>
<sequence length="119" mass="13823">MLILALVGFTPQAVIYWCVKGDISIYVEALEKILMLKGMSMEINDIFEDFHMLLKAYKAFEAECKEAEEILEDGVFVVRRDFREAAWVKELCYYTQWTKVSLNLHFSNGKGKPQYNKGL</sequence>
<accession>A0A5C3M1I1</accession>
<organism evidence="2 3">
    <name type="scientific">Crucibulum laeve</name>
    <dbReference type="NCBI Taxonomy" id="68775"/>
    <lineage>
        <taxon>Eukaryota</taxon>
        <taxon>Fungi</taxon>
        <taxon>Dikarya</taxon>
        <taxon>Basidiomycota</taxon>
        <taxon>Agaricomycotina</taxon>
        <taxon>Agaricomycetes</taxon>
        <taxon>Agaricomycetidae</taxon>
        <taxon>Agaricales</taxon>
        <taxon>Agaricineae</taxon>
        <taxon>Nidulariaceae</taxon>
        <taxon>Crucibulum</taxon>
    </lineage>
</organism>
<dbReference type="EMBL" id="ML213600">
    <property type="protein sequence ID" value="TFK39279.1"/>
    <property type="molecule type" value="Genomic_DNA"/>
</dbReference>
<protein>
    <submittedName>
        <fullName evidence="2">Uncharacterized protein</fullName>
    </submittedName>
</protein>
<gene>
    <name evidence="2" type="ORF">BDQ12DRAFT_665607</name>
</gene>
<feature type="signal peptide" evidence="1">
    <location>
        <begin position="1"/>
        <end position="16"/>
    </location>
</feature>
<reference evidence="2 3" key="1">
    <citation type="journal article" date="2019" name="Nat. Ecol. Evol.">
        <title>Megaphylogeny resolves global patterns of mushroom evolution.</title>
        <authorList>
            <person name="Varga T."/>
            <person name="Krizsan K."/>
            <person name="Foldi C."/>
            <person name="Dima B."/>
            <person name="Sanchez-Garcia M."/>
            <person name="Sanchez-Ramirez S."/>
            <person name="Szollosi G.J."/>
            <person name="Szarkandi J.G."/>
            <person name="Papp V."/>
            <person name="Albert L."/>
            <person name="Andreopoulos W."/>
            <person name="Angelini C."/>
            <person name="Antonin V."/>
            <person name="Barry K.W."/>
            <person name="Bougher N.L."/>
            <person name="Buchanan P."/>
            <person name="Buyck B."/>
            <person name="Bense V."/>
            <person name="Catcheside P."/>
            <person name="Chovatia M."/>
            <person name="Cooper J."/>
            <person name="Damon W."/>
            <person name="Desjardin D."/>
            <person name="Finy P."/>
            <person name="Geml J."/>
            <person name="Haridas S."/>
            <person name="Hughes K."/>
            <person name="Justo A."/>
            <person name="Karasinski D."/>
            <person name="Kautmanova I."/>
            <person name="Kiss B."/>
            <person name="Kocsube S."/>
            <person name="Kotiranta H."/>
            <person name="LaButti K.M."/>
            <person name="Lechner B.E."/>
            <person name="Liimatainen K."/>
            <person name="Lipzen A."/>
            <person name="Lukacs Z."/>
            <person name="Mihaltcheva S."/>
            <person name="Morgado L.N."/>
            <person name="Niskanen T."/>
            <person name="Noordeloos M.E."/>
            <person name="Ohm R.A."/>
            <person name="Ortiz-Santana B."/>
            <person name="Ovrebo C."/>
            <person name="Racz N."/>
            <person name="Riley R."/>
            <person name="Savchenko A."/>
            <person name="Shiryaev A."/>
            <person name="Soop K."/>
            <person name="Spirin V."/>
            <person name="Szebenyi C."/>
            <person name="Tomsovsky M."/>
            <person name="Tulloss R.E."/>
            <person name="Uehling J."/>
            <person name="Grigoriev I.V."/>
            <person name="Vagvolgyi C."/>
            <person name="Papp T."/>
            <person name="Martin F.M."/>
            <person name="Miettinen O."/>
            <person name="Hibbett D.S."/>
            <person name="Nagy L.G."/>
        </authorList>
    </citation>
    <scope>NUCLEOTIDE SEQUENCE [LARGE SCALE GENOMIC DNA]</scope>
    <source>
        <strain evidence="2 3">CBS 166.37</strain>
    </source>
</reference>
<keyword evidence="1" id="KW-0732">Signal</keyword>
<evidence type="ECO:0000313" key="3">
    <source>
        <dbReference type="Proteomes" id="UP000308652"/>
    </source>
</evidence>
<keyword evidence="3" id="KW-1185">Reference proteome</keyword>
<feature type="chain" id="PRO_5022666017" evidence="1">
    <location>
        <begin position="17"/>
        <end position="119"/>
    </location>
</feature>
<dbReference type="AlphaFoldDB" id="A0A5C3M1I1"/>
<name>A0A5C3M1I1_9AGAR</name>
<dbReference type="Proteomes" id="UP000308652">
    <property type="component" value="Unassembled WGS sequence"/>
</dbReference>